<name>A0A915BGF7_PARUN</name>
<dbReference type="Proteomes" id="UP000887569">
    <property type="component" value="Unplaced"/>
</dbReference>
<evidence type="ECO:0000259" key="1">
    <source>
        <dbReference type="PROSITE" id="PS51335"/>
    </source>
</evidence>
<dbReference type="InterPro" id="IPR050868">
    <property type="entry name" value="ELMO_domain-containing"/>
</dbReference>
<dbReference type="Pfam" id="PF04727">
    <property type="entry name" value="ELMO_CED12"/>
    <property type="match status" value="1"/>
</dbReference>
<dbReference type="WBParaSite" id="PgR039_g034_t02">
    <property type="protein sequence ID" value="PgR039_g034_t02"/>
    <property type="gene ID" value="PgR039_g034"/>
</dbReference>
<dbReference type="AlphaFoldDB" id="A0A915BGF7"/>
<protein>
    <submittedName>
        <fullName evidence="3 4">ELMO domain-containing protein</fullName>
    </submittedName>
</protein>
<dbReference type="InterPro" id="IPR006816">
    <property type="entry name" value="ELMO_dom"/>
</dbReference>
<organism evidence="2 3">
    <name type="scientific">Parascaris univalens</name>
    <name type="common">Nematode worm</name>
    <dbReference type="NCBI Taxonomy" id="6257"/>
    <lineage>
        <taxon>Eukaryota</taxon>
        <taxon>Metazoa</taxon>
        <taxon>Ecdysozoa</taxon>
        <taxon>Nematoda</taxon>
        <taxon>Chromadorea</taxon>
        <taxon>Rhabditida</taxon>
        <taxon>Spirurina</taxon>
        <taxon>Ascaridomorpha</taxon>
        <taxon>Ascaridoidea</taxon>
        <taxon>Ascarididae</taxon>
        <taxon>Parascaris</taxon>
    </lineage>
</organism>
<dbReference type="GO" id="GO:0005096">
    <property type="term" value="F:GTPase activator activity"/>
    <property type="evidence" value="ECO:0007669"/>
    <property type="project" value="TreeGrafter"/>
</dbReference>
<evidence type="ECO:0000313" key="2">
    <source>
        <dbReference type="Proteomes" id="UP000887569"/>
    </source>
</evidence>
<feature type="domain" description="ELMO" evidence="1">
    <location>
        <begin position="141"/>
        <end position="297"/>
    </location>
</feature>
<dbReference type="PANTHER" id="PTHR12771">
    <property type="entry name" value="ENGULFMENT AND CELL MOTILITY"/>
    <property type="match status" value="1"/>
</dbReference>
<keyword evidence="2" id="KW-1185">Reference proteome</keyword>
<evidence type="ECO:0000313" key="3">
    <source>
        <dbReference type="WBParaSite" id="PgR039_g034_t01"/>
    </source>
</evidence>
<evidence type="ECO:0000313" key="4">
    <source>
        <dbReference type="WBParaSite" id="PgR039_g034_t02"/>
    </source>
</evidence>
<accession>A0A915BGF7</accession>
<dbReference type="PANTHER" id="PTHR12771:SF51">
    <property type="entry name" value="LD01482P"/>
    <property type="match status" value="1"/>
</dbReference>
<reference evidence="3 4" key="1">
    <citation type="submission" date="2022-11" db="UniProtKB">
        <authorList>
            <consortium name="WormBaseParasite"/>
        </authorList>
    </citation>
    <scope>IDENTIFICATION</scope>
</reference>
<sequence length="314" mass="36855">MCGKRDMPCHNSSSWLFLIFRFIHRHIIRVAFRWIMFLLTGKTELERVLTSEEEYPAQVTLRVERMIEDGLLLELSEDWTEDDEPELADRVVRDNIYYCEKISASISERMEKVMSQIRGYRELCALVEARRLEKYDAENVNHEKKLLKLWDILMPEEKLTGRMTKQWQKIGFQGDDPSTDFRGMGVLSLDQLVFFAQYDVANARAALLLSNDPKYEFPLATAGITFTSVARNLLHKGVFKAHFYNTVAGAPTLDNFHRVYCQIFKLFCKFWKYREPSSIMEFNFIKNDFEMKLIDSLVVEEANIHKLNADQLFS</sequence>
<dbReference type="PROSITE" id="PS51335">
    <property type="entry name" value="ELMO"/>
    <property type="match status" value="1"/>
</dbReference>
<proteinExistence type="predicted"/>
<dbReference type="WBParaSite" id="PgR039_g034_t01">
    <property type="protein sequence ID" value="PgR039_g034_t01"/>
    <property type="gene ID" value="PgR039_g034"/>
</dbReference>